<dbReference type="GO" id="GO:0016861">
    <property type="term" value="F:intramolecular oxidoreductase activity, interconverting aldoses and ketoses"/>
    <property type="evidence" value="ECO:0007669"/>
    <property type="project" value="InterPro"/>
</dbReference>
<dbReference type="GO" id="GO:0005996">
    <property type="term" value="P:monosaccharide metabolic process"/>
    <property type="evidence" value="ECO:0007669"/>
    <property type="project" value="InterPro"/>
</dbReference>
<dbReference type="SUPFAM" id="SSF53743">
    <property type="entry name" value="FucI/AraA N-terminal and middle domains"/>
    <property type="match status" value="1"/>
</dbReference>
<proteinExistence type="predicted"/>
<name>X1CJR9_9ZZZZ</name>
<dbReference type="PANTHER" id="PTHR36120:SF1">
    <property type="entry name" value="L-FUCOSE ISOMERASE C-TERMINAL DOMAIN-CONTAINING PROTEIN"/>
    <property type="match status" value="1"/>
</dbReference>
<dbReference type="PANTHER" id="PTHR36120">
    <property type="entry name" value="FUCOSE ISOMERASE"/>
    <property type="match status" value="1"/>
</dbReference>
<dbReference type="AlphaFoldDB" id="X1CJR9"/>
<reference evidence="3" key="1">
    <citation type="journal article" date="2014" name="Front. Microbiol.">
        <title>High frequency of phylogenetically diverse reductive dehalogenase-homologous genes in deep subseafloor sedimentary metagenomes.</title>
        <authorList>
            <person name="Kawai M."/>
            <person name="Futagami T."/>
            <person name="Toyoda A."/>
            <person name="Takaki Y."/>
            <person name="Nishi S."/>
            <person name="Hori S."/>
            <person name="Arai W."/>
            <person name="Tsubouchi T."/>
            <person name="Morono Y."/>
            <person name="Uchiyama I."/>
            <person name="Ito T."/>
            <person name="Fujiyama A."/>
            <person name="Inagaki F."/>
            <person name="Takami H."/>
        </authorList>
    </citation>
    <scope>NUCLEOTIDE SEQUENCE</scope>
    <source>
        <strain evidence="3">Expedition CK06-06</strain>
    </source>
</reference>
<dbReference type="InterPro" id="IPR009015">
    <property type="entry name" value="Fucose_isomerase_N/cen_sf"/>
</dbReference>
<dbReference type="GO" id="GO:0005737">
    <property type="term" value="C:cytoplasm"/>
    <property type="evidence" value="ECO:0007669"/>
    <property type="project" value="InterPro"/>
</dbReference>
<dbReference type="EMBL" id="BART01037546">
    <property type="protein sequence ID" value="GAH08631.1"/>
    <property type="molecule type" value="Genomic_DNA"/>
</dbReference>
<comment type="caution">
    <text evidence="3">The sequence shown here is derived from an EMBL/GenBank/DDBJ whole genome shotgun (WGS) entry which is preliminary data.</text>
</comment>
<evidence type="ECO:0000256" key="2">
    <source>
        <dbReference type="ARBA" id="ARBA00023277"/>
    </source>
</evidence>
<sequence length="151" mass="16636">YSGFMGARVGLVGPRPAPFETCAINEANLIEKFRQRIVSVNLLKLYSDINSMKTDSRVTEAVNEVKKSYDCHLASDGILSKIVKLELVLSDYAQKEGLSGYGIQCWTSMQEEIGISPCMSMGRLTDKGIMCACEVDMHGVLTMVAQYLLSL</sequence>
<keyword evidence="1" id="KW-0413">Isomerase</keyword>
<keyword evidence="2" id="KW-0119">Carbohydrate metabolism</keyword>
<accession>X1CJR9</accession>
<protein>
    <submittedName>
        <fullName evidence="3">Uncharacterized protein</fullName>
    </submittedName>
</protein>
<feature type="non-terminal residue" evidence="3">
    <location>
        <position position="151"/>
    </location>
</feature>
<feature type="non-terminal residue" evidence="3">
    <location>
        <position position="1"/>
    </location>
</feature>
<gene>
    <name evidence="3" type="ORF">S01H4_62765</name>
</gene>
<organism evidence="3">
    <name type="scientific">marine sediment metagenome</name>
    <dbReference type="NCBI Taxonomy" id="412755"/>
    <lineage>
        <taxon>unclassified sequences</taxon>
        <taxon>metagenomes</taxon>
        <taxon>ecological metagenomes</taxon>
    </lineage>
</organism>
<evidence type="ECO:0000256" key="1">
    <source>
        <dbReference type="ARBA" id="ARBA00023235"/>
    </source>
</evidence>
<evidence type="ECO:0000313" key="3">
    <source>
        <dbReference type="EMBL" id="GAH08631.1"/>
    </source>
</evidence>